<evidence type="ECO:0000313" key="3">
    <source>
        <dbReference type="Proteomes" id="UP000605846"/>
    </source>
</evidence>
<name>A0A8H7ES92_9FUNG</name>
<accession>A0A8H7ES92</accession>
<feature type="compositionally biased region" description="Low complexity" evidence="1">
    <location>
        <begin position="84"/>
        <end position="95"/>
    </location>
</feature>
<protein>
    <submittedName>
        <fullName evidence="2">Uncharacterized protein</fullName>
    </submittedName>
</protein>
<feature type="compositionally biased region" description="Polar residues" evidence="1">
    <location>
        <begin position="71"/>
        <end position="83"/>
    </location>
</feature>
<evidence type="ECO:0000313" key="2">
    <source>
        <dbReference type="EMBL" id="KAF7730846.1"/>
    </source>
</evidence>
<comment type="caution">
    <text evidence="2">The sequence shown here is derived from an EMBL/GenBank/DDBJ whole genome shotgun (WGS) entry which is preliminary data.</text>
</comment>
<dbReference type="AlphaFoldDB" id="A0A8H7ES92"/>
<organism evidence="2 3">
    <name type="scientific">Apophysomyces ossiformis</name>
    <dbReference type="NCBI Taxonomy" id="679940"/>
    <lineage>
        <taxon>Eukaryota</taxon>
        <taxon>Fungi</taxon>
        <taxon>Fungi incertae sedis</taxon>
        <taxon>Mucoromycota</taxon>
        <taxon>Mucoromycotina</taxon>
        <taxon>Mucoromycetes</taxon>
        <taxon>Mucorales</taxon>
        <taxon>Mucorineae</taxon>
        <taxon>Mucoraceae</taxon>
        <taxon>Apophysomyces</taxon>
    </lineage>
</organism>
<evidence type="ECO:0000256" key="1">
    <source>
        <dbReference type="SAM" id="MobiDB-lite"/>
    </source>
</evidence>
<dbReference type="Proteomes" id="UP000605846">
    <property type="component" value="Unassembled WGS sequence"/>
</dbReference>
<sequence length="178" mass="19784">MDGPLAEKTQSLTGCYSHGETYPPSPPVSLSEVNAGSRPKRKLLHKSSAYIREKVFRRKPTTNSRQERSSEIVSSLGNSTFGNSSTTMTASTMPSKLPKCQSAQQQQQQQQPQPQPQRSPSAVKRPFPPNIKQSHRISLPAKTKPFRASDQECKDSPASMVDPTFRRRSILHVVFGLH</sequence>
<dbReference type="EMBL" id="JABAYA010000013">
    <property type="protein sequence ID" value="KAF7730846.1"/>
    <property type="molecule type" value="Genomic_DNA"/>
</dbReference>
<gene>
    <name evidence="2" type="ORF">EC973_001364</name>
</gene>
<keyword evidence="3" id="KW-1185">Reference proteome</keyword>
<feature type="region of interest" description="Disordered" evidence="1">
    <location>
        <begin position="1"/>
        <end position="160"/>
    </location>
</feature>
<proteinExistence type="predicted"/>
<reference evidence="2" key="1">
    <citation type="submission" date="2020-01" db="EMBL/GenBank/DDBJ databases">
        <title>Genome Sequencing of Three Apophysomyces-Like Fungal Strains Confirms a Novel Fungal Genus in the Mucoromycota with divergent Burkholderia-like Endosymbiotic Bacteria.</title>
        <authorList>
            <person name="Stajich J.E."/>
            <person name="Macias A.M."/>
            <person name="Carter-House D."/>
            <person name="Lovett B."/>
            <person name="Kasson L.R."/>
            <person name="Berry K."/>
            <person name="Grigoriev I."/>
            <person name="Chang Y."/>
            <person name="Spatafora J."/>
            <person name="Kasson M.T."/>
        </authorList>
    </citation>
    <scope>NUCLEOTIDE SEQUENCE</scope>
    <source>
        <strain evidence="2">NRRL A-21654</strain>
    </source>
</reference>